<evidence type="ECO:0000313" key="8">
    <source>
        <dbReference type="EMBL" id="ELR14023.1"/>
    </source>
</evidence>
<dbReference type="PANTHER" id="PTHR12829:SF7">
    <property type="entry name" value="N6-ADENOSINE-METHYLTRANSFERASE CATALYTIC SUBUNIT"/>
    <property type="match status" value="1"/>
</dbReference>
<dbReference type="InterPro" id="IPR002052">
    <property type="entry name" value="DNA_methylase_N6_adenine_CS"/>
</dbReference>
<name>L8GMP5_ACACF</name>
<evidence type="ECO:0000256" key="7">
    <source>
        <dbReference type="SAM" id="Coils"/>
    </source>
</evidence>
<dbReference type="EC" id="2.1.1.348" evidence="1"/>
<dbReference type="PROSITE" id="PS00092">
    <property type="entry name" value="N6_MTASE"/>
    <property type="match status" value="1"/>
</dbReference>
<keyword evidence="7" id="KW-0175">Coiled coil</keyword>
<dbReference type="GO" id="GO:0001734">
    <property type="term" value="F:mRNA m(6)A methyltransferase activity"/>
    <property type="evidence" value="ECO:0007669"/>
    <property type="project" value="UniProtKB-EC"/>
</dbReference>
<dbReference type="SUPFAM" id="SSF53335">
    <property type="entry name" value="S-adenosyl-L-methionine-dependent methyltransferases"/>
    <property type="match status" value="1"/>
</dbReference>
<keyword evidence="4" id="KW-0949">S-adenosyl-L-methionine</keyword>
<keyword evidence="9" id="KW-1185">Reference proteome</keyword>
<feature type="coiled-coil region" evidence="7">
    <location>
        <begin position="43"/>
        <end position="70"/>
    </location>
</feature>
<evidence type="ECO:0000256" key="2">
    <source>
        <dbReference type="ARBA" id="ARBA00022603"/>
    </source>
</evidence>
<evidence type="ECO:0000256" key="4">
    <source>
        <dbReference type="ARBA" id="ARBA00022691"/>
    </source>
</evidence>
<dbReference type="AlphaFoldDB" id="L8GMP5"/>
<dbReference type="GO" id="GO:0005634">
    <property type="term" value="C:nucleus"/>
    <property type="evidence" value="ECO:0007669"/>
    <property type="project" value="TreeGrafter"/>
</dbReference>
<dbReference type="RefSeq" id="XP_004336036.1">
    <property type="nucleotide sequence ID" value="XM_004335988.1"/>
</dbReference>
<dbReference type="InterPro" id="IPR007757">
    <property type="entry name" value="MT-A70-like"/>
</dbReference>
<dbReference type="GO" id="GO:0036396">
    <property type="term" value="C:RNA N6-methyladenosine methyltransferase complex"/>
    <property type="evidence" value="ECO:0007669"/>
    <property type="project" value="TreeGrafter"/>
</dbReference>
<dbReference type="EMBL" id="KB008073">
    <property type="protein sequence ID" value="ELR14023.1"/>
    <property type="molecule type" value="Genomic_DNA"/>
</dbReference>
<dbReference type="OrthoDB" id="10262526at2759"/>
<dbReference type="OMA" id="EAPEWCV"/>
<dbReference type="VEuPathDB" id="AmoebaDB:ACA1_366350"/>
<dbReference type="PROSITE" id="PS51143">
    <property type="entry name" value="MT_A70"/>
    <property type="match status" value="1"/>
</dbReference>
<dbReference type="GO" id="GO:0032259">
    <property type="term" value="P:methylation"/>
    <property type="evidence" value="ECO:0007669"/>
    <property type="project" value="UniProtKB-KW"/>
</dbReference>
<dbReference type="GeneID" id="14914580"/>
<dbReference type="GO" id="GO:0003676">
    <property type="term" value="F:nucleic acid binding"/>
    <property type="evidence" value="ECO:0007669"/>
    <property type="project" value="InterPro"/>
</dbReference>
<sequence length="289" mass="32855">MEGDGSAMEEAVVLDEDDAVVEKKEEDAAPVEQTWKDATMMSIPEIREEMALVKREIEDIEDQLNEDDEDDDYEVVVPNIPPHCVPIRADVHNPSLRSSLASAWASKQVDGQQALGKQVQFDVIVMDPPWQLAGSAPTRGVALGYKQLHNKDIEKIPIPLLQTNGFLFIWVINARYAFALDLMEKWGYRFVDDIAWVKATVNRRMAKGHGFYLQHAKETCLVGLKGEDPPNMRGNRCSDVIFSERRGQSQKPEEIYHIMEALVPNGRYLEIFARRNNLRNHWVSVGLEL</sequence>
<dbReference type="KEGG" id="acan:ACA1_366350"/>
<evidence type="ECO:0000313" key="9">
    <source>
        <dbReference type="Proteomes" id="UP000011083"/>
    </source>
</evidence>
<dbReference type="PANTHER" id="PTHR12829">
    <property type="entry name" value="N6-ADENOSINE-METHYLTRANSFERASE"/>
    <property type="match status" value="1"/>
</dbReference>
<keyword evidence="3" id="KW-0808">Transferase</keyword>
<dbReference type="Proteomes" id="UP000011083">
    <property type="component" value="Unassembled WGS sequence"/>
</dbReference>
<protein>
    <recommendedName>
        <fullName evidence="1">mRNA m(6)A methyltransferase</fullName>
        <ecNumber evidence="1">2.1.1.348</ecNumber>
    </recommendedName>
</protein>
<evidence type="ECO:0000256" key="6">
    <source>
        <dbReference type="PROSITE-ProRule" id="PRU00489"/>
    </source>
</evidence>
<evidence type="ECO:0000256" key="3">
    <source>
        <dbReference type="ARBA" id="ARBA00022679"/>
    </source>
</evidence>
<accession>L8GMP5</accession>
<keyword evidence="2" id="KW-0489">Methyltransferase</keyword>
<dbReference type="Gene3D" id="3.40.50.150">
    <property type="entry name" value="Vaccinia Virus protein VP39"/>
    <property type="match status" value="1"/>
</dbReference>
<gene>
    <name evidence="8" type="ORF">ACA1_366350</name>
</gene>
<comment type="similarity">
    <text evidence="6">Belongs to the MT-A70-like family.</text>
</comment>
<dbReference type="STRING" id="1257118.L8GMP5"/>
<reference evidence="8 9" key="1">
    <citation type="journal article" date="2013" name="Genome Biol.">
        <title>Genome of Acanthamoeba castellanii highlights extensive lateral gene transfer and early evolution of tyrosine kinase signaling.</title>
        <authorList>
            <person name="Clarke M."/>
            <person name="Lohan A.J."/>
            <person name="Liu B."/>
            <person name="Lagkouvardos I."/>
            <person name="Roy S."/>
            <person name="Zafar N."/>
            <person name="Bertelli C."/>
            <person name="Schilde C."/>
            <person name="Kianianmomeni A."/>
            <person name="Burglin T.R."/>
            <person name="Frech C."/>
            <person name="Turcotte B."/>
            <person name="Kopec K.O."/>
            <person name="Synnott J.M."/>
            <person name="Choo C."/>
            <person name="Paponov I."/>
            <person name="Finkler A."/>
            <person name="Soon Heng Tan C."/>
            <person name="Hutchins A.P."/>
            <person name="Weinmeier T."/>
            <person name="Rattei T."/>
            <person name="Chu J.S."/>
            <person name="Gimenez G."/>
            <person name="Irimia M."/>
            <person name="Rigden D.J."/>
            <person name="Fitzpatrick D.A."/>
            <person name="Lorenzo-Morales J."/>
            <person name="Bateman A."/>
            <person name="Chiu C.H."/>
            <person name="Tang P."/>
            <person name="Hegemann P."/>
            <person name="Fromm H."/>
            <person name="Raoult D."/>
            <person name="Greub G."/>
            <person name="Miranda-Saavedra D."/>
            <person name="Chen N."/>
            <person name="Nash P."/>
            <person name="Ginger M.L."/>
            <person name="Horn M."/>
            <person name="Schaap P."/>
            <person name="Caler L."/>
            <person name="Loftus B."/>
        </authorList>
    </citation>
    <scope>NUCLEOTIDE SEQUENCE [LARGE SCALE GENOMIC DNA]</scope>
    <source>
        <strain evidence="8 9">Neff</strain>
    </source>
</reference>
<organism evidence="8 9">
    <name type="scientific">Acanthamoeba castellanii (strain ATCC 30010 / Neff)</name>
    <dbReference type="NCBI Taxonomy" id="1257118"/>
    <lineage>
        <taxon>Eukaryota</taxon>
        <taxon>Amoebozoa</taxon>
        <taxon>Discosea</taxon>
        <taxon>Longamoebia</taxon>
        <taxon>Centramoebida</taxon>
        <taxon>Acanthamoebidae</taxon>
        <taxon>Acanthamoeba</taxon>
    </lineage>
</organism>
<evidence type="ECO:0000256" key="5">
    <source>
        <dbReference type="ARBA" id="ARBA00048957"/>
    </source>
</evidence>
<proteinExistence type="inferred from homology"/>
<dbReference type="InterPro" id="IPR029063">
    <property type="entry name" value="SAM-dependent_MTases_sf"/>
</dbReference>
<dbReference type="Pfam" id="PF05063">
    <property type="entry name" value="MT-A70"/>
    <property type="match status" value="1"/>
</dbReference>
<evidence type="ECO:0000256" key="1">
    <source>
        <dbReference type="ARBA" id="ARBA00012160"/>
    </source>
</evidence>
<comment type="catalytic activity">
    <reaction evidence="5">
        <text>an adenosine in mRNA + S-adenosyl-L-methionine = an N(6)-methyladenosine in mRNA + S-adenosyl-L-homocysteine + H(+)</text>
        <dbReference type="Rhea" id="RHEA:55584"/>
        <dbReference type="Rhea" id="RHEA-COMP:12414"/>
        <dbReference type="Rhea" id="RHEA-COMP:12417"/>
        <dbReference type="ChEBI" id="CHEBI:15378"/>
        <dbReference type="ChEBI" id="CHEBI:57856"/>
        <dbReference type="ChEBI" id="CHEBI:59789"/>
        <dbReference type="ChEBI" id="CHEBI:74411"/>
        <dbReference type="ChEBI" id="CHEBI:74449"/>
        <dbReference type="EC" id="2.1.1.348"/>
    </reaction>
</comment>